<name>A0ABW3SWN8_9CAUL</name>
<dbReference type="EMBL" id="JBHTLQ010000001">
    <property type="protein sequence ID" value="MFD1188961.1"/>
    <property type="molecule type" value="Genomic_DNA"/>
</dbReference>
<evidence type="ECO:0000256" key="1">
    <source>
        <dbReference type="SAM" id="MobiDB-lite"/>
    </source>
</evidence>
<evidence type="ECO:0008006" key="4">
    <source>
        <dbReference type="Google" id="ProtNLM"/>
    </source>
</evidence>
<dbReference type="RefSeq" id="WP_374345694.1">
    <property type="nucleotide sequence ID" value="NZ_JBHTLQ010000001.1"/>
</dbReference>
<feature type="region of interest" description="Disordered" evidence="1">
    <location>
        <begin position="24"/>
        <end position="91"/>
    </location>
</feature>
<feature type="compositionally biased region" description="Basic and acidic residues" evidence="1">
    <location>
        <begin position="49"/>
        <end position="58"/>
    </location>
</feature>
<evidence type="ECO:0000313" key="2">
    <source>
        <dbReference type="EMBL" id="MFD1188961.1"/>
    </source>
</evidence>
<organism evidence="2 3">
    <name type="scientific">Phenylobacterium conjunctum</name>
    <dbReference type="NCBI Taxonomy" id="1298959"/>
    <lineage>
        <taxon>Bacteria</taxon>
        <taxon>Pseudomonadati</taxon>
        <taxon>Pseudomonadota</taxon>
        <taxon>Alphaproteobacteria</taxon>
        <taxon>Caulobacterales</taxon>
        <taxon>Caulobacteraceae</taxon>
        <taxon>Phenylobacterium</taxon>
    </lineage>
</organism>
<reference evidence="3" key="1">
    <citation type="journal article" date="2019" name="Int. J. Syst. Evol. Microbiol.">
        <title>The Global Catalogue of Microorganisms (GCM) 10K type strain sequencing project: providing services to taxonomists for standard genome sequencing and annotation.</title>
        <authorList>
            <consortium name="The Broad Institute Genomics Platform"/>
            <consortium name="The Broad Institute Genome Sequencing Center for Infectious Disease"/>
            <person name="Wu L."/>
            <person name="Ma J."/>
        </authorList>
    </citation>
    <scope>NUCLEOTIDE SEQUENCE [LARGE SCALE GENOMIC DNA]</scope>
    <source>
        <strain evidence="3">CCUG 55074</strain>
    </source>
</reference>
<keyword evidence="3" id="KW-1185">Reference proteome</keyword>
<comment type="caution">
    <text evidence="2">The sequence shown here is derived from an EMBL/GenBank/DDBJ whole genome shotgun (WGS) entry which is preliminary data.</text>
</comment>
<accession>A0ABW3SWN8</accession>
<sequence length="91" mass="9343">MITRNLAITLILALGLSACGKLGALERPGPMFGHGGGADAGPEPTRSVRTVDPRDRNSDPSPSRTVPIEGTVNPTASGPQGVLPDPYATPR</sequence>
<protein>
    <recommendedName>
        <fullName evidence="4">Lipoprotein-attachment site-containing protein</fullName>
    </recommendedName>
</protein>
<dbReference type="Proteomes" id="UP001597216">
    <property type="component" value="Unassembled WGS sequence"/>
</dbReference>
<evidence type="ECO:0000313" key="3">
    <source>
        <dbReference type="Proteomes" id="UP001597216"/>
    </source>
</evidence>
<proteinExistence type="predicted"/>
<gene>
    <name evidence="2" type="ORF">ACFQ27_00090</name>
</gene>
<dbReference type="PROSITE" id="PS51257">
    <property type="entry name" value="PROKAR_LIPOPROTEIN"/>
    <property type="match status" value="1"/>
</dbReference>